<protein>
    <submittedName>
        <fullName evidence="2">Alpha-L-rhamnosidase C-terminal domain-containing protein</fullName>
    </submittedName>
</protein>
<evidence type="ECO:0000259" key="1">
    <source>
        <dbReference type="Pfam" id="PF17390"/>
    </source>
</evidence>
<sequence length="54" mass="6080">MERKQISIEPHLGKLEWAKGTYPTPWGVIEVSHEKKADGKIATKVKLPKGVKQI</sequence>
<dbReference type="EMBL" id="CP126056">
    <property type="protein sequence ID" value="WHX09549.1"/>
    <property type="molecule type" value="Genomic_DNA"/>
</dbReference>
<accession>A0AA95KWJ0</accession>
<reference evidence="2" key="1">
    <citation type="journal article" date="2023" name="Nat. Commun.">
        <title>Identification of a novel Human Milk Oligosaccharides utilization cluster in the infant gut commensal Bacteroides dorei.</title>
        <authorList>
            <person name="Kijner S."/>
            <person name="Ennis D."/>
            <person name="Shmorak S."/>
            <person name="Florentin A."/>
            <person name="Yassour M."/>
        </authorList>
    </citation>
    <scope>NUCLEOTIDE SEQUENCE</scope>
    <source>
        <strain evidence="2">2</strain>
    </source>
</reference>
<evidence type="ECO:0000313" key="2">
    <source>
        <dbReference type="EMBL" id="WHX09549.1"/>
    </source>
</evidence>
<feature type="domain" description="Alpha-L-rhamnosidase C-terminal" evidence="1">
    <location>
        <begin position="4"/>
        <end position="52"/>
    </location>
</feature>
<dbReference type="Gene3D" id="2.60.420.10">
    <property type="entry name" value="Maltose phosphorylase, domain 3"/>
    <property type="match status" value="1"/>
</dbReference>
<dbReference type="Pfam" id="PF17390">
    <property type="entry name" value="Bac_rhamnosid_C"/>
    <property type="match status" value="1"/>
</dbReference>
<dbReference type="AlphaFoldDB" id="A0AA95KWJ0"/>
<name>A0AA95KWJ0_9BACT</name>
<gene>
    <name evidence="2" type="ORF">QNN11_20110</name>
</gene>
<dbReference type="InterPro" id="IPR035398">
    <property type="entry name" value="Bac_rhamnosid_C"/>
</dbReference>
<proteinExistence type="predicted"/>
<evidence type="ECO:0000313" key="3">
    <source>
        <dbReference type="Proteomes" id="UP001177934"/>
    </source>
</evidence>
<organism evidence="2 3">
    <name type="scientific">Phocaeicola dorei</name>
    <dbReference type="NCBI Taxonomy" id="357276"/>
    <lineage>
        <taxon>Bacteria</taxon>
        <taxon>Pseudomonadati</taxon>
        <taxon>Bacteroidota</taxon>
        <taxon>Bacteroidia</taxon>
        <taxon>Bacteroidales</taxon>
        <taxon>Bacteroidaceae</taxon>
        <taxon>Phocaeicola</taxon>
    </lineage>
</organism>
<dbReference type="Proteomes" id="UP001177934">
    <property type="component" value="Chromosome"/>
</dbReference>